<feature type="domain" description="Lipoyl-binding" evidence="3">
    <location>
        <begin position="69"/>
        <end position="146"/>
    </location>
</feature>
<reference evidence="4 5" key="1">
    <citation type="submission" date="2016-11" db="EMBL/GenBank/DDBJ databases">
        <authorList>
            <person name="Jaros S."/>
            <person name="Januszkiewicz K."/>
            <person name="Wedrychowicz H."/>
        </authorList>
    </citation>
    <scope>NUCLEOTIDE SEQUENCE [LARGE SCALE GENOMIC DNA]</scope>
    <source>
        <strain evidence="4 5">DSM 5091</strain>
    </source>
</reference>
<dbReference type="PANTHER" id="PTHR45266:SF3">
    <property type="entry name" value="OXALOACETATE DECARBOXYLASE ALPHA CHAIN"/>
    <property type="match status" value="1"/>
</dbReference>
<feature type="region of interest" description="Disordered" evidence="2">
    <location>
        <begin position="48"/>
        <end position="67"/>
    </location>
</feature>
<dbReference type="Gene3D" id="2.40.50.100">
    <property type="match status" value="1"/>
</dbReference>
<evidence type="ECO:0000256" key="2">
    <source>
        <dbReference type="SAM" id="MobiDB-lite"/>
    </source>
</evidence>
<dbReference type="InterPro" id="IPR000089">
    <property type="entry name" value="Biotin_lipoyl"/>
</dbReference>
<dbReference type="CDD" id="cd06850">
    <property type="entry name" value="biotinyl_domain"/>
    <property type="match status" value="1"/>
</dbReference>
<dbReference type="InterPro" id="IPR011053">
    <property type="entry name" value="Single_hybrid_motif"/>
</dbReference>
<dbReference type="InterPro" id="IPR001882">
    <property type="entry name" value="Biotin_BS"/>
</dbReference>
<dbReference type="STRING" id="1122189.SAMN02745165_01440"/>
<dbReference type="RefSeq" id="WP_072907277.1">
    <property type="nucleotide sequence ID" value="NZ_FQZT01000004.1"/>
</dbReference>
<keyword evidence="1" id="KW-0092">Biotin</keyword>
<dbReference type="Proteomes" id="UP000184171">
    <property type="component" value="Unassembled WGS sequence"/>
</dbReference>
<dbReference type="Pfam" id="PF00364">
    <property type="entry name" value="Biotin_lipoyl"/>
    <property type="match status" value="1"/>
</dbReference>
<evidence type="ECO:0000256" key="1">
    <source>
        <dbReference type="ARBA" id="ARBA00023267"/>
    </source>
</evidence>
<name>A0A1M6G7C6_MALRU</name>
<gene>
    <name evidence="4" type="ORF">SAMN02745165_01440</name>
</gene>
<protein>
    <submittedName>
        <fullName evidence="4">Biotin-requiring enzyme</fullName>
    </submittedName>
</protein>
<dbReference type="PROSITE" id="PS00188">
    <property type="entry name" value="BIOTIN"/>
    <property type="match status" value="1"/>
</dbReference>
<dbReference type="OrthoDB" id="9769961at2"/>
<dbReference type="AlphaFoldDB" id="A0A1M6G7C6"/>
<evidence type="ECO:0000259" key="3">
    <source>
        <dbReference type="PROSITE" id="PS50968"/>
    </source>
</evidence>
<accession>A0A1M6G7C6</accession>
<dbReference type="PANTHER" id="PTHR45266">
    <property type="entry name" value="OXALOACETATE DECARBOXYLASE ALPHA CHAIN"/>
    <property type="match status" value="1"/>
</dbReference>
<dbReference type="PROSITE" id="PS50968">
    <property type="entry name" value="BIOTINYL_LIPOYL"/>
    <property type="match status" value="1"/>
</dbReference>
<evidence type="ECO:0000313" key="4">
    <source>
        <dbReference type="EMBL" id="SHJ05878.1"/>
    </source>
</evidence>
<proteinExistence type="predicted"/>
<dbReference type="SUPFAM" id="SSF51230">
    <property type="entry name" value="Single hybrid motif"/>
    <property type="match status" value="1"/>
</dbReference>
<keyword evidence="5" id="KW-1185">Reference proteome</keyword>
<evidence type="ECO:0000313" key="5">
    <source>
        <dbReference type="Proteomes" id="UP000184171"/>
    </source>
</evidence>
<dbReference type="FunFam" id="2.40.50.100:FF:000003">
    <property type="entry name" value="Acetyl-CoA carboxylase biotin carboxyl carrier protein"/>
    <property type="match status" value="1"/>
</dbReference>
<organism evidence="4 5">
    <name type="scientific">Malonomonas rubra DSM 5091</name>
    <dbReference type="NCBI Taxonomy" id="1122189"/>
    <lineage>
        <taxon>Bacteria</taxon>
        <taxon>Pseudomonadati</taxon>
        <taxon>Thermodesulfobacteriota</taxon>
        <taxon>Desulfuromonadia</taxon>
        <taxon>Desulfuromonadales</taxon>
        <taxon>Geopsychrobacteraceae</taxon>
        <taxon>Malonomonas</taxon>
    </lineage>
</organism>
<sequence>MRKYQLKLNDKDFNVHLRDLSGEEATLEINGKEYQVEISSVSEVIPEGVAPSAAPPPSGPVASPASVAKAKSGDTAAGSVQAPIPGSIMEVYVQVGDSVKAGQPLFKMEAMKMENEINSRLDGTVSAVNISAGDSVNQGDELMVINP</sequence>
<dbReference type="EMBL" id="FQZT01000004">
    <property type="protein sequence ID" value="SHJ05878.1"/>
    <property type="molecule type" value="Genomic_DNA"/>
</dbReference>
<dbReference type="InterPro" id="IPR050709">
    <property type="entry name" value="Biotin_Carboxyl_Carrier/Decarb"/>
</dbReference>